<gene>
    <name evidence="8" type="ORF">BAE44_0005312</name>
</gene>
<dbReference type="GO" id="GO:0000981">
    <property type="term" value="F:DNA-binding transcription factor activity, RNA polymerase II-specific"/>
    <property type="evidence" value="ECO:0007669"/>
    <property type="project" value="TreeGrafter"/>
</dbReference>
<comment type="caution">
    <text evidence="8">The sequence shown here is derived from an EMBL/GenBank/DDBJ whole genome shotgun (WGS) entry which is preliminary data.</text>
</comment>
<evidence type="ECO:0000256" key="1">
    <source>
        <dbReference type="ARBA" id="ARBA00004123"/>
    </source>
</evidence>
<dbReference type="SUPFAM" id="SSF47459">
    <property type="entry name" value="HLH, helix-loop-helix DNA-binding domain"/>
    <property type="match status" value="1"/>
</dbReference>
<reference evidence="8 9" key="1">
    <citation type="submission" date="2016-09" db="EMBL/GenBank/DDBJ databases">
        <title>The draft genome of Dichanthelium oligosanthes: A C3 panicoid grass species.</title>
        <authorList>
            <person name="Studer A.J."/>
            <person name="Schnable J.C."/>
            <person name="Brutnell T.P."/>
        </authorList>
    </citation>
    <scope>NUCLEOTIDE SEQUENCE [LARGE SCALE GENOMIC DNA]</scope>
    <source>
        <strain evidence="9">cv. Kellogg 1175</strain>
        <tissue evidence="8">Leaf</tissue>
    </source>
</reference>
<keyword evidence="3" id="KW-0805">Transcription regulation</keyword>
<evidence type="ECO:0000313" key="8">
    <source>
        <dbReference type="EMBL" id="OEL33664.1"/>
    </source>
</evidence>
<dbReference type="GO" id="GO:0000978">
    <property type="term" value="F:RNA polymerase II cis-regulatory region sequence-specific DNA binding"/>
    <property type="evidence" value="ECO:0007669"/>
    <property type="project" value="TreeGrafter"/>
</dbReference>
<evidence type="ECO:0000256" key="2">
    <source>
        <dbReference type="ARBA" id="ARBA00005510"/>
    </source>
</evidence>
<evidence type="ECO:0000256" key="5">
    <source>
        <dbReference type="ARBA" id="ARBA00023242"/>
    </source>
</evidence>
<protein>
    <submittedName>
        <fullName evidence="8">Transcription factor bHLH69</fullName>
    </submittedName>
</protein>
<dbReference type="GO" id="GO:0005634">
    <property type="term" value="C:nucleus"/>
    <property type="evidence" value="ECO:0007669"/>
    <property type="project" value="UniProtKB-SubCell"/>
</dbReference>
<keyword evidence="9" id="KW-1185">Reference proteome</keyword>
<dbReference type="InterPro" id="IPR045843">
    <property type="entry name" value="IND-like"/>
</dbReference>
<dbReference type="EMBL" id="LWDX02018013">
    <property type="protein sequence ID" value="OEL33664.1"/>
    <property type="molecule type" value="Genomic_DNA"/>
</dbReference>
<dbReference type="STRING" id="888268.A0A1E5W8J7"/>
<dbReference type="FunFam" id="4.10.280.10:FF:000108">
    <property type="entry name" value="Basic helix-loop-helix transcription factor"/>
    <property type="match status" value="1"/>
</dbReference>
<feature type="domain" description="BHLH" evidence="7">
    <location>
        <begin position="132"/>
        <end position="181"/>
    </location>
</feature>
<dbReference type="SMART" id="SM00353">
    <property type="entry name" value="HLH"/>
    <property type="match status" value="1"/>
</dbReference>
<feature type="region of interest" description="Disordered" evidence="6">
    <location>
        <begin position="210"/>
        <end position="238"/>
    </location>
</feature>
<dbReference type="PANTHER" id="PTHR16223:SF268">
    <property type="entry name" value="SPERMATOGENESIS- AND OOGENESIS-SPECIFIC BASIC HELIX-LOOP-HELIX-CONTAINING PROTEIN 2"/>
    <property type="match status" value="1"/>
</dbReference>
<proteinExistence type="inferred from homology"/>
<dbReference type="Proteomes" id="UP000095767">
    <property type="component" value="Unassembled WGS sequence"/>
</dbReference>
<evidence type="ECO:0000256" key="6">
    <source>
        <dbReference type="SAM" id="MobiDB-lite"/>
    </source>
</evidence>
<organism evidence="8 9">
    <name type="scientific">Dichanthelium oligosanthes</name>
    <dbReference type="NCBI Taxonomy" id="888268"/>
    <lineage>
        <taxon>Eukaryota</taxon>
        <taxon>Viridiplantae</taxon>
        <taxon>Streptophyta</taxon>
        <taxon>Embryophyta</taxon>
        <taxon>Tracheophyta</taxon>
        <taxon>Spermatophyta</taxon>
        <taxon>Magnoliopsida</taxon>
        <taxon>Liliopsida</taxon>
        <taxon>Poales</taxon>
        <taxon>Poaceae</taxon>
        <taxon>PACMAD clade</taxon>
        <taxon>Panicoideae</taxon>
        <taxon>Panicodae</taxon>
        <taxon>Paniceae</taxon>
        <taxon>Dichantheliinae</taxon>
        <taxon>Dichanthelium</taxon>
    </lineage>
</organism>
<dbReference type="PANTHER" id="PTHR16223">
    <property type="entry name" value="TRANSCRIPTION FACTOR BHLH83-RELATED"/>
    <property type="match status" value="1"/>
</dbReference>
<evidence type="ECO:0000256" key="3">
    <source>
        <dbReference type="ARBA" id="ARBA00023015"/>
    </source>
</evidence>
<dbReference type="OrthoDB" id="2020857at2759"/>
<evidence type="ECO:0000313" key="9">
    <source>
        <dbReference type="Proteomes" id="UP000095767"/>
    </source>
</evidence>
<dbReference type="AlphaFoldDB" id="A0A1E5W8J7"/>
<comment type="similarity">
    <text evidence="2">Belongs to the bHLH protein family.</text>
</comment>
<feature type="region of interest" description="Disordered" evidence="6">
    <location>
        <begin position="285"/>
        <end position="333"/>
    </location>
</feature>
<keyword evidence="4" id="KW-0804">Transcription</keyword>
<keyword evidence="5" id="KW-0539">Nucleus</keyword>
<evidence type="ECO:0000259" key="7">
    <source>
        <dbReference type="PROSITE" id="PS50888"/>
    </source>
</evidence>
<comment type="subcellular location">
    <subcellularLocation>
        <location evidence="1">Nucleus</location>
    </subcellularLocation>
</comment>
<name>A0A1E5W8J7_9POAL</name>
<dbReference type="GO" id="GO:0046983">
    <property type="term" value="F:protein dimerization activity"/>
    <property type="evidence" value="ECO:0007669"/>
    <property type="project" value="InterPro"/>
</dbReference>
<dbReference type="Gene3D" id="4.10.280.10">
    <property type="entry name" value="Helix-loop-helix DNA-binding domain"/>
    <property type="match status" value="1"/>
</dbReference>
<dbReference type="InterPro" id="IPR011598">
    <property type="entry name" value="bHLH_dom"/>
</dbReference>
<dbReference type="InterPro" id="IPR036638">
    <property type="entry name" value="HLH_DNA-bd_sf"/>
</dbReference>
<sequence length="333" mass="34000">MQGGGGQDDFFDQMLSTLPAAWSELGSGKSPWELPAGASEDSEAFDESVLLASRLRHHQIGGGGGDKPVMLHLSDLHGLAAAGGEDRGATGFLPLPLFTDRAREDMDAAFKSPNAAGGDQALYNGFGTAGMHAAAVQPPFGQLRRERIAERMKALQELVPNANKTDKASMLDEIIDYVKFLQLQVKVLSMSRLGGAAGVSPLVANMSSEGNGSANGTSDSGDGNAANGGSNGENGGSSLKVTEQQVARLMEEDMGTAMQYLQGKGLCLMPISLASAISSATSSSLLSRPSIGSMGAARGPLHDGGSPASPPLVNGAGGDDSRTIKDAGAGGKQ</sequence>
<accession>A0A1E5W8J7</accession>
<evidence type="ECO:0000256" key="4">
    <source>
        <dbReference type="ARBA" id="ARBA00023163"/>
    </source>
</evidence>
<dbReference type="Pfam" id="PF00010">
    <property type="entry name" value="HLH"/>
    <property type="match status" value="1"/>
</dbReference>
<dbReference type="PROSITE" id="PS50888">
    <property type="entry name" value="BHLH"/>
    <property type="match status" value="1"/>
</dbReference>
<feature type="compositionally biased region" description="Low complexity" evidence="6">
    <location>
        <begin position="218"/>
        <end position="228"/>
    </location>
</feature>